<dbReference type="PANTHER" id="PTHR43261">
    <property type="entry name" value="TRANSLATION ELONGATION FACTOR G-RELATED"/>
    <property type="match status" value="1"/>
</dbReference>
<dbReference type="SMART" id="SM00889">
    <property type="entry name" value="EFG_IV"/>
    <property type="match status" value="1"/>
</dbReference>
<dbReference type="Gene3D" id="3.40.50.300">
    <property type="entry name" value="P-loop containing nucleotide triphosphate hydrolases"/>
    <property type="match status" value="1"/>
</dbReference>
<evidence type="ECO:0000259" key="3">
    <source>
        <dbReference type="PROSITE" id="PS51722"/>
    </source>
</evidence>
<dbReference type="FunFam" id="3.30.70.240:FF:000001">
    <property type="entry name" value="Elongation factor G"/>
    <property type="match status" value="1"/>
</dbReference>
<evidence type="ECO:0000313" key="6">
    <source>
        <dbReference type="Proteomes" id="UP000003490"/>
    </source>
</evidence>
<organism evidence="4 6">
    <name type="scientific">[Clostridium] leptum DSM 753</name>
    <dbReference type="NCBI Taxonomy" id="428125"/>
    <lineage>
        <taxon>Bacteria</taxon>
        <taxon>Bacillati</taxon>
        <taxon>Bacillota</taxon>
        <taxon>Clostridia</taxon>
        <taxon>Eubacteriales</taxon>
        <taxon>Oscillospiraceae</taxon>
        <taxon>Oscillospiraceae incertae sedis</taxon>
    </lineage>
</organism>
<reference evidence="4 6" key="2">
    <citation type="submission" date="2007-08" db="EMBL/GenBank/DDBJ databases">
        <authorList>
            <person name="Fulton L."/>
            <person name="Clifton S."/>
            <person name="Fulton B."/>
            <person name="Xu J."/>
            <person name="Minx P."/>
            <person name="Pepin K.H."/>
            <person name="Johnson M."/>
            <person name="Thiruvilangam P."/>
            <person name="Bhonagiri V."/>
            <person name="Nash W.E."/>
            <person name="Wang C."/>
            <person name="Mardis E.R."/>
            <person name="Wilson R.K."/>
        </authorList>
    </citation>
    <scope>NUCLEOTIDE SEQUENCE [LARGE SCALE GENOMIC DNA]</scope>
    <source>
        <strain evidence="4 6">DSM 753</strain>
    </source>
</reference>
<feature type="domain" description="Tr-type G" evidence="3">
    <location>
        <begin position="7"/>
        <end position="278"/>
    </location>
</feature>
<dbReference type="InterPro" id="IPR000640">
    <property type="entry name" value="EFG_V-like"/>
</dbReference>
<comment type="caution">
    <text evidence="4">The sequence shown here is derived from an EMBL/GenBank/DDBJ whole genome shotgun (WGS) entry which is preliminary data.</text>
</comment>
<evidence type="ECO:0000313" key="7">
    <source>
        <dbReference type="Proteomes" id="UP000220611"/>
    </source>
</evidence>
<name>A7VSS3_9FIRM</name>
<dbReference type="SUPFAM" id="SSF54980">
    <property type="entry name" value="EF-G C-terminal domain-like"/>
    <property type="match status" value="2"/>
</dbReference>
<keyword evidence="4" id="KW-0648">Protein biosynthesis</keyword>
<dbReference type="PANTHER" id="PTHR43261:SF6">
    <property type="entry name" value="ELONGATION FACTOR G-LIKE PROTEIN"/>
    <property type="match status" value="1"/>
</dbReference>
<evidence type="ECO:0000313" key="5">
    <source>
        <dbReference type="EMBL" id="PEQ24504.1"/>
    </source>
</evidence>
<dbReference type="Gene3D" id="3.30.70.870">
    <property type="entry name" value="Elongation Factor G (Translational Gtpase), domain 3"/>
    <property type="match status" value="1"/>
</dbReference>
<protein>
    <submittedName>
        <fullName evidence="4 5">Elongation factor G</fullName>
    </submittedName>
</protein>
<dbReference type="NCBIfam" id="NF009379">
    <property type="entry name" value="PRK12740.1-3"/>
    <property type="match status" value="1"/>
</dbReference>
<dbReference type="InterPro" id="IPR020568">
    <property type="entry name" value="Ribosomal_Su5_D2-typ_SF"/>
</dbReference>
<accession>A7VSS3</accession>
<dbReference type="GO" id="GO:0032790">
    <property type="term" value="P:ribosome disassembly"/>
    <property type="evidence" value="ECO:0007669"/>
    <property type="project" value="TreeGrafter"/>
</dbReference>
<dbReference type="Pfam" id="PF03764">
    <property type="entry name" value="EFG_IV"/>
    <property type="match status" value="1"/>
</dbReference>
<keyword evidence="1" id="KW-0547">Nucleotide-binding</keyword>
<dbReference type="Gene3D" id="3.30.70.240">
    <property type="match status" value="1"/>
</dbReference>
<dbReference type="OrthoDB" id="9804431at2"/>
<dbReference type="InterPro" id="IPR047872">
    <property type="entry name" value="EFG_IV"/>
</dbReference>
<dbReference type="CDD" id="cd01434">
    <property type="entry name" value="EFG_mtEFG1_IV"/>
    <property type="match status" value="1"/>
</dbReference>
<dbReference type="Pfam" id="PF22042">
    <property type="entry name" value="EF-G_D2"/>
    <property type="match status" value="1"/>
</dbReference>
<reference evidence="4 6" key="1">
    <citation type="submission" date="2007-08" db="EMBL/GenBank/DDBJ databases">
        <title>Draft genome sequence of Clostridium leptum (DSM 753).</title>
        <authorList>
            <person name="Sudarsanam P."/>
            <person name="Ley R."/>
            <person name="Guruge J."/>
            <person name="Turnbaugh P.J."/>
            <person name="Mahowald M."/>
            <person name="Liep D."/>
            <person name="Gordon J."/>
        </authorList>
    </citation>
    <scope>NUCLEOTIDE SEQUENCE [LARGE SCALE GENOMIC DNA]</scope>
    <source>
        <strain evidence="4 6">DSM 753</strain>
    </source>
</reference>
<dbReference type="HOGENOM" id="CLU_002794_4_1_9"/>
<gene>
    <name evidence="5" type="ORF">CH238_08025</name>
    <name evidence="4" type="ORF">CLOLEP_01614</name>
</gene>
<keyword evidence="2" id="KW-0342">GTP-binding</keyword>
<dbReference type="CDD" id="cd03713">
    <property type="entry name" value="EFG_mtEFG_C"/>
    <property type="match status" value="1"/>
</dbReference>
<dbReference type="CDD" id="cd16262">
    <property type="entry name" value="EFG_III"/>
    <property type="match status" value="1"/>
</dbReference>
<dbReference type="InterPro" id="IPR035649">
    <property type="entry name" value="EFG_V"/>
</dbReference>
<dbReference type="InterPro" id="IPR009000">
    <property type="entry name" value="Transl_B-barrel_sf"/>
</dbReference>
<dbReference type="Gene3D" id="2.40.30.10">
    <property type="entry name" value="Translation factors"/>
    <property type="match status" value="1"/>
</dbReference>
<dbReference type="Pfam" id="PF00679">
    <property type="entry name" value="EFG_C"/>
    <property type="match status" value="1"/>
</dbReference>
<dbReference type="SUPFAM" id="SSF54211">
    <property type="entry name" value="Ribosomal protein S5 domain 2-like"/>
    <property type="match status" value="1"/>
</dbReference>
<dbReference type="CDD" id="cd04088">
    <property type="entry name" value="EFG_mtEFG_II"/>
    <property type="match status" value="1"/>
</dbReference>
<dbReference type="Gene3D" id="3.30.230.10">
    <property type="match status" value="1"/>
</dbReference>
<dbReference type="FunFam" id="3.30.230.10:FF:000003">
    <property type="entry name" value="Elongation factor G"/>
    <property type="match status" value="1"/>
</dbReference>
<keyword evidence="7" id="KW-1185">Reference proteome</keyword>
<dbReference type="Proteomes" id="UP000220611">
    <property type="component" value="Unassembled WGS sequence"/>
</dbReference>
<dbReference type="SMART" id="SM00838">
    <property type="entry name" value="EFG_C"/>
    <property type="match status" value="1"/>
</dbReference>
<dbReference type="AlphaFoldDB" id="A7VSS3"/>
<dbReference type="EMBL" id="NOXF01000005">
    <property type="protein sequence ID" value="PEQ24504.1"/>
    <property type="molecule type" value="Genomic_DNA"/>
</dbReference>
<dbReference type="SUPFAM" id="SSF50447">
    <property type="entry name" value="Translation proteins"/>
    <property type="match status" value="1"/>
</dbReference>
<dbReference type="InterPro" id="IPR014721">
    <property type="entry name" value="Ribsml_uS5_D2-typ_fold_subgr"/>
</dbReference>
<dbReference type="InterPro" id="IPR053905">
    <property type="entry name" value="EF-G-like_DII"/>
</dbReference>
<dbReference type="NCBIfam" id="NF009381">
    <property type="entry name" value="PRK12740.1-5"/>
    <property type="match status" value="1"/>
</dbReference>
<dbReference type="Pfam" id="PF14492">
    <property type="entry name" value="EFG_III"/>
    <property type="match status" value="1"/>
</dbReference>
<evidence type="ECO:0000256" key="1">
    <source>
        <dbReference type="ARBA" id="ARBA00022741"/>
    </source>
</evidence>
<dbReference type="GO" id="GO:0003924">
    <property type="term" value="F:GTPase activity"/>
    <property type="evidence" value="ECO:0007669"/>
    <property type="project" value="InterPro"/>
</dbReference>
<dbReference type="GO" id="GO:0003746">
    <property type="term" value="F:translation elongation factor activity"/>
    <property type="evidence" value="ECO:0007669"/>
    <property type="project" value="UniProtKB-KW"/>
</dbReference>
<sequence length="693" mass="74681">MKQYNAKNILNIALAGHGGAGKTSIIESMLYLSGASDRLGKIADGNTICDFDPEEVKRKASVSTAVAPVEWKNKKLNFIDTPGLFDFEGGLWEGVRAADTVMIAVSGKNGVSVGTEKAVKAAESRGLSKVFFVNGLCDESARFYRVFETLKASFGPSVCPVVVPFIIDGQANCYVNLLEYKAYAYSPDGKVSEVPMPDMGDRLEGLRTAIYEAVAETSDEMFEKYFSGEAFTPEEVIVGVSRGVKSGAISPVFCGDAINTFGIDQLLNGLVWLAPSAAEKSDEIGLDPDGNMVELSVNEDGAPAAVVFKTIADPFVGKLSYFKVISGKVSPETPLVNMRTGNQERISKVMTVKGKKQEDAAYIGAGDIGAAPKLQNTNTGDTLCSPVRKVTLDGVEYPNPCLSMAIYPKKKGEEDKVAQGVMRLCEEDPTIHFKNNQETHEMIISGMGEQHLDVVVSKLKSKFGVEVTLKKPKIAYRETIRKKVSVQGRHKKQTGGHGQFGDVWIEFEPCDSDSLEFAERVVGGAVPKGFFPAVEKGLRDCIQKGTLAGYPMVGLKATLYDGSYHPVDSSEMAFKMAAAIAYKNGIPQASPTLLEPIGNLKASVPDANMGDVMGEINKRRGRVLGMNPGENGMQVVEADVPMAEMGDFATFIRQCTQGRGTFTFEFARYEDAPAQVAQKVIEEAKAAQEGAGE</sequence>
<dbReference type="InterPro" id="IPR027417">
    <property type="entry name" value="P-loop_NTPase"/>
</dbReference>
<dbReference type="PROSITE" id="PS51722">
    <property type="entry name" value="G_TR_2"/>
    <property type="match status" value="1"/>
</dbReference>
<dbReference type="Pfam" id="PF00009">
    <property type="entry name" value="GTP_EFTU"/>
    <property type="match status" value="1"/>
</dbReference>
<dbReference type="Proteomes" id="UP000003490">
    <property type="component" value="Unassembled WGS sequence"/>
</dbReference>
<dbReference type="eggNOG" id="COG0480">
    <property type="taxonomic scope" value="Bacteria"/>
</dbReference>
<dbReference type="GO" id="GO:0005525">
    <property type="term" value="F:GTP binding"/>
    <property type="evidence" value="ECO:0007669"/>
    <property type="project" value="UniProtKB-KW"/>
</dbReference>
<evidence type="ECO:0000256" key="2">
    <source>
        <dbReference type="ARBA" id="ARBA00023134"/>
    </source>
</evidence>
<dbReference type="SUPFAM" id="SSF52540">
    <property type="entry name" value="P-loop containing nucleoside triphosphate hydrolases"/>
    <property type="match status" value="1"/>
</dbReference>
<dbReference type="InterPro" id="IPR035647">
    <property type="entry name" value="EFG_III/V"/>
</dbReference>
<proteinExistence type="predicted"/>
<dbReference type="InterPro" id="IPR041095">
    <property type="entry name" value="EFG_II"/>
</dbReference>
<evidence type="ECO:0000313" key="4">
    <source>
        <dbReference type="EMBL" id="EDO61219.1"/>
    </source>
</evidence>
<keyword evidence="4" id="KW-0251">Elongation factor</keyword>
<dbReference type="EMBL" id="ABCB02000018">
    <property type="protein sequence ID" value="EDO61219.1"/>
    <property type="molecule type" value="Genomic_DNA"/>
</dbReference>
<dbReference type="InterPro" id="IPR009022">
    <property type="entry name" value="EFG_III"/>
</dbReference>
<dbReference type="InterPro" id="IPR005517">
    <property type="entry name" value="Transl_elong_EFG/EF2_IV"/>
</dbReference>
<dbReference type="InterPro" id="IPR000795">
    <property type="entry name" value="T_Tr_GTP-bd_dom"/>
</dbReference>
<reference evidence="5 7" key="3">
    <citation type="submission" date="2017-07" db="EMBL/GenBank/DDBJ databases">
        <title>Prevalence of linear plasmids in Cutibacterium (Propionibacterium) acnes isolates obtained from prostatic tissue.</title>
        <authorList>
            <person name="Davidsson S."/>
            <person name="Carlsson J."/>
            <person name="Molling P."/>
            <person name="Andren O."/>
            <person name="Andersson S.-O."/>
            <person name="Brzuszkiewicz E."/>
            <person name="Poehlein A."/>
            <person name="Al-Zeer M."/>
            <person name="Brinkmann V."/>
            <person name="Scavenius C."/>
            <person name="Nazipi S."/>
            <person name="Soderquist B."/>
            <person name="Bruggemann H."/>
        </authorList>
    </citation>
    <scope>NUCLEOTIDE SEQUENCE [LARGE SCALE GENOMIC DNA]</scope>
    <source>
        <strain evidence="5 7">DSM 753</strain>
    </source>
</reference>